<dbReference type="EMBL" id="BGPR01000698">
    <property type="protein sequence ID" value="GBM32068.1"/>
    <property type="molecule type" value="Genomic_DNA"/>
</dbReference>
<dbReference type="Proteomes" id="UP000499080">
    <property type="component" value="Unassembled WGS sequence"/>
</dbReference>
<reference evidence="1 2" key="1">
    <citation type="journal article" date="2019" name="Sci. Rep.">
        <title>Orb-weaving spider Araneus ventricosus genome elucidates the spidroin gene catalogue.</title>
        <authorList>
            <person name="Kono N."/>
            <person name="Nakamura H."/>
            <person name="Ohtoshi R."/>
            <person name="Moran D.A.P."/>
            <person name="Shinohara A."/>
            <person name="Yoshida Y."/>
            <person name="Fujiwara M."/>
            <person name="Mori M."/>
            <person name="Tomita M."/>
            <person name="Arakawa K."/>
        </authorList>
    </citation>
    <scope>NUCLEOTIDE SEQUENCE [LARGE SCALE GENOMIC DNA]</scope>
</reference>
<evidence type="ECO:0000313" key="1">
    <source>
        <dbReference type="EMBL" id="GBM32068.1"/>
    </source>
</evidence>
<accession>A0A4Y2EV62</accession>
<evidence type="ECO:0000313" key="2">
    <source>
        <dbReference type="Proteomes" id="UP000499080"/>
    </source>
</evidence>
<comment type="caution">
    <text evidence="1">The sequence shown here is derived from an EMBL/GenBank/DDBJ whole genome shotgun (WGS) entry which is preliminary data.</text>
</comment>
<keyword evidence="2" id="KW-1185">Reference proteome</keyword>
<dbReference type="AlphaFoldDB" id="A0A4Y2EV62"/>
<dbReference type="OrthoDB" id="10483691at2759"/>
<gene>
    <name evidence="1" type="ORF">AVEN_150061_1</name>
</gene>
<protein>
    <submittedName>
        <fullName evidence="1">Uncharacterized protein</fullName>
    </submittedName>
</protein>
<proteinExistence type="predicted"/>
<sequence length="92" mass="9979">MTVVVETKHRFPGKQASKACSSTLGRSSVELAPIERALRARFEAGHCHCSKEECLETVVQWDKASATEPGIRLGRLFKATANSCFGISQLAS</sequence>
<name>A0A4Y2EV62_ARAVE</name>
<organism evidence="1 2">
    <name type="scientific">Araneus ventricosus</name>
    <name type="common">Orbweaver spider</name>
    <name type="synonym">Epeira ventricosa</name>
    <dbReference type="NCBI Taxonomy" id="182803"/>
    <lineage>
        <taxon>Eukaryota</taxon>
        <taxon>Metazoa</taxon>
        <taxon>Ecdysozoa</taxon>
        <taxon>Arthropoda</taxon>
        <taxon>Chelicerata</taxon>
        <taxon>Arachnida</taxon>
        <taxon>Araneae</taxon>
        <taxon>Araneomorphae</taxon>
        <taxon>Entelegynae</taxon>
        <taxon>Araneoidea</taxon>
        <taxon>Araneidae</taxon>
        <taxon>Araneus</taxon>
    </lineage>
</organism>